<keyword evidence="2" id="KW-1185">Reference proteome</keyword>
<dbReference type="EMBL" id="CACSIP010000008">
    <property type="protein sequence ID" value="CAA0101471.1"/>
    <property type="molecule type" value="Genomic_DNA"/>
</dbReference>
<evidence type="ECO:0000313" key="1">
    <source>
        <dbReference type="EMBL" id="CAA0101471.1"/>
    </source>
</evidence>
<accession>A0A5S9PCY9</accession>
<proteinExistence type="predicted"/>
<evidence type="ECO:0000313" key="2">
    <source>
        <dbReference type="Proteomes" id="UP000430146"/>
    </source>
</evidence>
<organism evidence="1 2">
    <name type="scientific">Mycolicibacterium vanbaalenii</name>
    <name type="common">Mycobacterium vanbaalenii</name>
    <dbReference type="NCBI Taxonomy" id="110539"/>
    <lineage>
        <taxon>Bacteria</taxon>
        <taxon>Bacillati</taxon>
        <taxon>Actinomycetota</taxon>
        <taxon>Actinomycetes</taxon>
        <taxon>Mycobacteriales</taxon>
        <taxon>Mycobacteriaceae</taxon>
        <taxon>Mycolicibacterium</taxon>
    </lineage>
</organism>
<reference evidence="1 2" key="1">
    <citation type="submission" date="2019-11" db="EMBL/GenBank/DDBJ databases">
        <authorList>
            <person name="Holert J."/>
        </authorList>
    </citation>
    <scope>NUCLEOTIDE SEQUENCE [LARGE SCALE GENOMIC DNA]</scope>
    <source>
        <strain evidence="1">BC8_1</strain>
    </source>
</reference>
<evidence type="ECO:0008006" key="3">
    <source>
        <dbReference type="Google" id="ProtNLM"/>
    </source>
</evidence>
<dbReference type="InterPro" id="IPR009758">
    <property type="entry name" value="DUF1326"/>
</dbReference>
<dbReference type="PIRSF" id="PIRSF033303">
    <property type="entry name" value="UCP033303"/>
    <property type="match status" value="1"/>
</dbReference>
<dbReference type="InterPro" id="IPR014581">
    <property type="entry name" value="UCP033303"/>
</dbReference>
<name>A0A5S9PCY9_MYCVN</name>
<dbReference type="AlphaFoldDB" id="A0A5S9PCY9"/>
<protein>
    <recommendedName>
        <fullName evidence="3">DUF1326 domain-containing protein</fullName>
    </recommendedName>
</protein>
<sequence length="208" mass="22403">MTTTEQRTRWQLKGRGYEFCNCAPGCGCNFHGFPTSPDGSCKAMVGNHILEGKCGDVDLSGVKAIAVIDWPKAIHEGNGRAVFIVEPDTTDDQIASLSQIYTGQLGGDPWGILGTTFEVVGLAKAPISFEGNGLQTTMTAEGYGRATGDTFKNPVTGEPHQAQIVLPDGFIWTKGDCGIGTFQVEAEGLRLGFTDTNWILYDFDWSNN</sequence>
<gene>
    <name evidence="1" type="ORF">AELLOGFF_03318</name>
</gene>
<dbReference type="OrthoDB" id="9802256at2"/>
<dbReference type="Proteomes" id="UP000430146">
    <property type="component" value="Unassembled WGS sequence"/>
</dbReference>
<dbReference type="Pfam" id="PF07040">
    <property type="entry name" value="DUF1326"/>
    <property type="match status" value="1"/>
</dbReference>
<dbReference type="RefSeq" id="WP_159229591.1">
    <property type="nucleotide sequence ID" value="NZ_CACSIP010000008.1"/>
</dbReference>